<reference evidence="3" key="1">
    <citation type="submission" date="2016-03" db="EMBL/GenBank/DDBJ databases">
        <authorList>
            <person name="Ploux O."/>
        </authorList>
    </citation>
    <scope>NUCLEOTIDE SEQUENCE [LARGE SCALE GENOMIC DNA]</scope>
    <source>
        <strain evidence="3">UK7</strain>
    </source>
</reference>
<dbReference type="AlphaFoldDB" id="A0A1E1JWK6"/>
<evidence type="ECO:0000313" key="3">
    <source>
        <dbReference type="Proteomes" id="UP000178129"/>
    </source>
</evidence>
<dbReference type="PANTHER" id="PTHR38792:SF1">
    <property type="entry name" value="BNR_ASP-BOX REPEAT PROTEIN"/>
    <property type="match status" value="1"/>
</dbReference>
<dbReference type="Proteomes" id="UP000178129">
    <property type="component" value="Unassembled WGS sequence"/>
</dbReference>
<accession>A0A1E1JWK6</accession>
<feature type="chain" id="PRO_5009445355" description="BNR/Asp-box repeat domain protein" evidence="1">
    <location>
        <begin position="20"/>
        <end position="369"/>
    </location>
</feature>
<dbReference type="Gene3D" id="2.120.10.10">
    <property type="match status" value="2"/>
</dbReference>
<name>A0A1E1JWK6_9HELO</name>
<keyword evidence="3" id="KW-1185">Reference proteome</keyword>
<proteinExistence type="predicted"/>
<evidence type="ECO:0000256" key="1">
    <source>
        <dbReference type="SAM" id="SignalP"/>
    </source>
</evidence>
<sequence length="369" mass="40471">MLLLSSVLPLLFSYQVVAAADTNAHPPKPFGHFINNTIHQPTGGEAYIYPRHVELPDGTVIATCNIIGQTGLAYFPIFESKDGGANWQHISNVTDQVNGWGLVAHPSLTQLTEDIGDFKAGTILATGLSWSTDNTTGATKFDLYASQDRARSWKPYKGQLVIYYSDQRDPLHGQKVAHQTSSDLINWGPVVNDVIYELYTTRPGMPVVAYIPPIDEWILVHEKAIGGNSSEFGVTYPVYYVMAKSPLEFGKSVGRPIVVNGTRPLNSAPYVVWSPEGGPNGTIIVSDSAHPSVFTNSFGGAFDRWQEHDTPAGTAHSRPLQILKKHPDNLLIYGAETWNGVHNPTKRPFSITSVSLHETLKKPAKEQKV</sequence>
<organism evidence="2 3">
    <name type="scientific">Rhynchosporium graminicola</name>
    <dbReference type="NCBI Taxonomy" id="2792576"/>
    <lineage>
        <taxon>Eukaryota</taxon>
        <taxon>Fungi</taxon>
        <taxon>Dikarya</taxon>
        <taxon>Ascomycota</taxon>
        <taxon>Pezizomycotina</taxon>
        <taxon>Leotiomycetes</taxon>
        <taxon>Helotiales</taxon>
        <taxon>Ploettnerulaceae</taxon>
        <taxon>Rhynchosporium</taxon>
    </lineage>
</organism>
<protein>
    <recommendedName>
        <fullName evidence="4">BNR/Asp-box repeat domain protein</fullName>
    </recommendedName>
</protein>
<evidence type="ECO:0008006" key="4">
    <source>
        <dbReference type="Google" id="ProtNLM"/>
    </source>
</evidence>
<dbReference type="InParanoid" id="A0A1E1JWK6"/>
<keyword evidence="1" id="KW-0732">Signal</keyword>
<gene>
    <name evidence="2" type="ORF">RCO7_02301</name>
</gene>
<evidence type="ECO:0000313" key="2">
    <source>
        <dbReference type="EMBL" id="CZS90030.1"/>
    </source>
</evidence>
<dbReference type="STRING" id="914237.A0A1E1JWK6"/>
<dbReference type="PANTHER" id="PTHR38792">
    <property type="entry name" value="BNR/ASP-BOX REPEAT DOMAIN PROTEIN (AFU_ORTHOLOGUE AFUA_7G06430)-RELATED"/>
    <property type="match status" value="1"/>
</dbReference>
<dbReference type="EMBL" id="FJUW01000003">
    <property type="protein sequence ID" value="CZS90030.1"/>
    <property type="molecule type" value="Genomic_DNA"/>
</dbReference>
<comment type="caution">
    <text evidence="2">The sequence shown here is derived from an EMBL/GenBank/DDBJ whole genome shotgun (WGS) entry which is preliminary data.</text>
</comment>
<dbReference type="InterPro" id="IPR036278">
    <property type="entry name" value="Sialidase_sf"/>
</dbReference>
<feature type="signal peptide" evidence="1">
    <location>
        <begin position="1"/>
        <end position="19"/>
    </location>
</feature>
<dbReference type="SUPFAM" id="SSF50939">
    <property type="entry name" value="Sialidases"/>
    <property type="match status" value="1"/>
</dbReference>